<dbReference type="Pfam" id="PF03351">
    <property type="entry name" value="DOMON"/>
    <property type="match status" value="1"/>
</dbReference>
<dbReference type="GO" id="GO:0042420">
    <property type="term" value="P:dopamine catabolic process"/>
    <property type="evidence" value="ECO:0007669"/>
    <property type="project" value="TreeGrafter"/>
</dbReference>
<dbReference type="GO" id="GO:0005615">
    <property type="term" value="C:extracellular space"/>
    <property type="evidence" value="ECO:0007669"/>
    <property type="project" value="TreeGrafter"/>
</dbReference>
<dbReference type="GO" id="GO:0004500">
    <property type="term" value="F:dopamine beta-monooxygenase activity"/>
    <property type="evidence" value="ECO:0007669"/>
    <property type="project" value="InterPro"/>
</dbReference>
<evidence type="ECO:0000256" key="2">
    <source>
        <dbReference type="SAM" id="SignalP"/>
    </source>
</evidence>
<dbReference type="SMART" id="SM00664">
    <property type="entry name" value="DoH"/>
    <property type="match status" value="1"/>
</dbReference>
<keyword evidence="5" id="KW-1185">Reference proteome</keyword>
<dbReference type="GO" id="GO:0042421">
    <property type="term" value="P:norepinephrine biosynthetic process"/>
    <property type="evidence" value="ECO:0007669"/>
    <property type="project" value="TreeGrafter"/>
</dbReference>
<dbReference type="CDD" id="cd09631">
    <property type="entry name" value="DOMON_DOH"/>
    <property type="match status" value="1"/>
</dbReference>
<protein>
    <recommendedName>
        <fullName evidence="3">DOMON domain-containing protein</fullName>
    </recommendedName>
</protein>
<proteinExistence type="predicted"/>
<dbReference type="PROSITE" id="PS50836">
    <property type="entry name" value="DOMON"/>
    <property type="match status" value="1"/>
</dbReference>
<feature type="compositionally biased region" description="Acidic residues" evidence="1">
    <location>
        <begin position="301"/>
        <end position="323"/>
    </location>
</feature>
<dbReference type="InterPro" id="IPR005018">
    <property type="entry name" value="DOMON_domain"/>
</dbReference>
<feature type="region of interest" description="Disordered" evidence="1">
    <location>
        <begin position="257"/>
        <end position="327"/>
    </location>
</feature>
<feature type="domain" description="DOMON" evidence="3">
    <location>
        <begin position="124"/>
        <end position="237"/>
    </location>
</feature>
<comment type="caution">
    <text evidence="4">The sequence shown here is derived from an EMBL/GenBank/DDBJ whole genome shotgun (WGS) entry which is preliminary data.</text>
</comment>
<evidence type="ECO:0000256" key="1">
    <source>
        <dbReference type="SAM" id="MobiDB-lite"/>
    </source>
</evidence>
<dbReference type="Proteomes" id="UP000689195">
    <property type="component" value="Unassembled WGS sequence"/>
</dbReference>
<dbReference type="GO" id="GO:0030667">
    <property type="term" value="C:secretory granule membrane"/>
    <property type="evidence" value="ECO:0007669"/>
    <property type="project" value="TreeGrafter"/>
</dbReference>
<sequence>MKILILLVSLFILNQAQILSQQQNKENQLIISLENLENEAVINFQNQNSQFVDQVFCQRSKCECIFTQTNISEEQIEILECNENKLIIQRNNSELIASLGSSSQRRMLEAYSDSDMTDSKTIDSRLTIKWKFNSDGTIEFATIWNKKTWLGIGFGSSMTNVDMITLNISGSTVELLDLYSTSANTPPTDSQQDYILISYEVGTASVKARFKRKLSTGDSKDKTLTKGSSYNWCYAYSSALVMERHTVNLGFSITLSDSGTTSTGSTGSGSTSTGSGSTSTGSGSTSTGSGSSDTTSGSNDSDSENDNENSENEDSDSDSDSDSDTTITSRTSFQIQLGILCMIQIMLF</sequence>
<dbReference type="InterPro" id="IPR000945">
    <property type="entry name" value="DBH-like"/>
</dbReference>
<name>A0A8S1URK8_9CILI</name>
<feature type="signal peptide" evidence="2">
    <location>
        <begin position="1"/>
        <end position="16"/>
    </location>
</feature>
<accession>A0A8S1URK8</accession>
<keyword evidence="2" id="KW-0732">Signal</keyword>
<organism evidence="4 5">
    <name type="scientific">Paramecium pentaurelia</name>
    <dbReference type="NCBI Taxonomy" id="43138"/>
    <lineage>
        <taxon>Eukaryota</taxon>
        <taxon>Sar</taxon>
        <taxon>Alveolata</taxon>
        <taxon>Ciliophora</taxon>
        <taxon>Intramacronucleata</taxon>
        <taxon>Oligohymenophorea</taxon>
        <taxon>Peniculida</taxon>
        <taxon>Parameciidae</taxon>
        <taxon>Paramecium</taxon>
    </lineage>
</organism>
<dbReference type="InterPro" id="IPR045266">
    <property type="entry name" value="DOH_DOMON"/>
</dbReference>
<dbReference type="PANTHER" id="PTHR10157">
    <property type="entry name" value="DOPAMINE BETA HYDROXYLASE RELATED"/>
    <property type="match status" value="1"/>
</dbReference>
<dbReference type="GO" id="GO:0005507">
    <property type="term" value="F:copper ion binding"/>
    <property type="evidence" value="ECO:0007669"/>
    <property type="project" value="TreeGrafter"/>
</dbReference>
<reference evidence="4" key="1">
    <citation type="submission" date="2021-01" db="EMBL/GenBank/DDBJ databases">
        <authorList>
            <consortium name="Genoscope - CEA"/>
            <person name="William W."/>
        </authorList>
    </citation>
    <scope>NUCLEOTIDE SEQUENCE</scope>
</reference>
<evidence type="ECO:0000259" key="3">
    <source>
        <dbReference type="PROSITE" id="PS50836"/>
    </source>
</evidence>
<feature type="compositionally biased region" description="Low complexity" evidence="1">
    <location>
        <begin position="257"/>
        <end position="300"/>
    </location>
</feature>
<dbReference type="AlphaFoldDB" id="A0A8S1URK8"/>
<dbReference type="EMBL" id="CAJJDO010000042">
    <property type="protein sequence ID" value="CAD8165086.1"/>
    <property type="molecule type" value="Genomic_DNA"/>
</dbReference>
<feature type="chain" id="PRO_5035862167" description="DOMON domain-containing protein" evidence="2">
    <location>
        <begin position="17"/>
        <end position="348"/>
    </location>
</feature>
<dbReference type="PANTHER" id="PTHR10157:SF23">
    <property type="entry name" value="MOXD1 HOMOLOG 1"/>
    <property type="match status" value="1"/>
</dbReference>
<evidence type="ECO:0000313" key="5">
    <source>
        <dbReference type="Proteomes" id="UP000689195"/>
    </source>
</evidence>
<dbReference type="GO" id="GO:0006589">
    <property type="term" value="P:octopamine biosynthetic process"/>
    <property type="evidence" value="ECO:0007669"/>
    <property type="project" value="TreeGrafter"/>
</dbReference>
<evidence type="ECO:0000313" key="4">
    <source>
        <dbReference type="EMBL" id="CAD8165086.1"/>
    </source>
</evidence>
<dbReference type="OrthoDB" id="310734at2759"/>
<gene>
    <name evidence="4" type="ORF">PPENT_87.1.T0420035</name>
</gene>